<keyword evidence="2" id="KW-1185">Reference proteome</keyword>
<sequence length="104" mass="11680">MTGERGKKPGIREWIPRFGVPGLITTDQGRAGFFHLSKEFLRGRNCKIKNHAVPPPLSMDSWKRTRALKTALMAPLHSPVGPSPSFFFSLAYALSLRRKFKATL</sequence>
<comment type="caution">
    <text evidence="1">The sequence shown here is derived from an EMBL/GenBank/DDBJ whole genome shotgun (WGS) entry which is preliminary data.</text>
</comment>
<dbReference type="AlphaFoldDB" id="A0A8X6XFW2"/>
<dbReference type="EMBL" id="BMAV01007856">
    <property type="protein sequence ID" value="GFY51026.1"/>
    <property type="molecule type" value="Genomic_DNA"/>
</dbReference>
<evidence type="ECO:0000313" key="1">
    <source>
        <dbReference type="EMBL" id="GFY51026.1"/>
    </source>
</evidence>
<evidence type="ECO:0000313" key="2">
    <source>
        <dbReference type="Proteomes" id="UP000886998"/>
    </source>
</evidence>
<accession>A0A8X6XFW2</accession>
<dbReference type="Proteomes" id="UP000886998">
    <property type="component" value="Unassembled WGS sequence"/>
</dbReference>
<proteinExistence type="predicted"/>
<gene>
    <name evidence="1" type="ORF">TNIN_290231</name>
</gene>
<organism evidence="1 2">
    <name type="scientific">Trichonephila inaurata madagascariensis</name>
    <dbReference type="NCBI Taxonomy" id="2747483"/>
    <lineage>
        <taxon>Eukaryota</taxon>
        <taxon>Metazoa</taxon>
        <taxon>Ecdysozoa</taxon>
        <taxon>Arthropoda</taxon>
        <taxon>Chelicerata</taxon>
        <taxon>Arachnida</taxon>
        <taxon>Araneae</taxon>
        <taxon>Araneomorphae</taxon>
        <taxon>Entelegynae</taxon>
        <taxon>Araneoidea</taxon>
        <taxon>Nephilidae</taxon>
        <taxon>Trichonephila</taxon>
        <taxon>Trichonephila inaurata</taxon>
    </lineage>
</organism>
<name>A0A8X6XFW2_9ARAC</name>
<reference evidence="1" key="1">
    <citation type="submission" date="2020-08" db="EMBL/GenBank/DDBJ databases">
        <title>Multicomponent nature underlies the extraordinary mechanical properties of spider dragline silk.</title>
        <authorList>
            <person name="Kono N."/>
            <person name="Nakamura H."/>
            <person name="Mori M."/>
            <person name="Yoshida Y."/>
            <person name="Ohtoshi R."/>
            <person name="Malay A.D."/>
            <person name="Moran D.A.P."/>
            <person name="Tomita M."/>
            <person name="Numata K."/>
            <person name="Arakawa K."/>
        </authorList>
    </citation>
    <scope>NUCLEOTIDE SEQUENCE</scope>
</reference>
<protein>
    <submittedName>
        <fullName evidence="1">Uncharacterized protein</fullName>
    </submittedName>
</protein>